<dbReference type="EMBL" id="JBHTOM010000012">
    <property type="protein sequence ID" value="MFD1549793.1"/>
    <property type="molecule type" value="Genomic_DNA"/>
</dbReference>
<dbReference type="Proteomes" id="UP001597195">
    <property type="component" value="Unassembled WGS sequence"/>
</dbReference>
<accession>A0ABW4H4V2</accession>
<dbReference type="Pfam" id="PF19087">
    <property type="entry name" value="DUF5776"/>
    <property type="match status" value="2"/>
</dbReference>
<sequence>MKWKFGLIILGVAIGLSPLFGYENSLPNPEASHNSTVALADSPTNSDYSGTLGSQADGTLVQWELKDGTLTLGGGTLPIVSGPIINTMQGQLLYNLKKTAIVSDGTSPANINFAGLITKINISSKLTVQDATPSASYLFANLTNVTQYTNLQNLDLSHLSNTASLTSMFAANNALTTIVLPSFNLSPNATIDISNMFNRDASLASVDLSNLIGPNNSVSSVSGLFNNNPELREVNLANFSFTANSNYADLFTGSPQIAKITLPSSLILAQDTTDPDWGTINPGVHLTGPSPTADLTGLWQTIGTGKVDFINNDPTNGYLNNNPLGDTTYTNDALYDLYDGTHTAELPANETYVWQPTEEARLIAPDPVTPPLPSIPAPTEPDTATFQPFAVTATKKIGFYSSKDFSATSRLAWFVQKPQLKQPTFIVIGTAKSTAGNARYQVRDTNRGSATYGQTGYITTQSAYITQTYYESAPEVVTVINPGGINGYDSATLKQPRTAYKQGTQLAVKKVVTHNTTTRFLLTNGKYISANKHFVTAGQYKVPAKVQAKTAVNRYSTVNLTQKNKHYPKKTHAIFKVLGWDYSRGTSTTTAGTLRYRVAGGYITANSKYVKALN</sequence>
<name>A0ABW4H4V2_9LACO</name>
<comment type="caution">
    <text evidence="2">The sequence shown here is derived from an EMBL/GenBank/DDBJ whole genome shotgun (WGS) entry which is preliminary data.</text>
</comment>
<dbReference type="InterPro" id="IPR044081">
    <property type="entry name" value="DUF5776"/>
</dbReference>
<gene>
    <name evidence="2" type="ORF">ACFQ5T_08775</name>
</gene>
<evidence type="ECO:0000259" key="1">
    <source>
        <dbReference type="Pfam" id="PF19087"/>
    </source>
</evidence>
<proteinExistence type="predicted"/>
<dbReference type="RefSeq" id="WP_125701456.1">
    <property type="nucleotide sequence ID" value="NZ_JBHTOM010000012.1"/>
</dbReference>
<feature type="domain" description="DUF5776" evidence="1">
    <location>
        <begin position="541"/>
        <end position="610"/>
    </location>
</feature>
<evidence type="ECO:0000313" key="3">
    <source>
        <dbReference type="Proteomes" id="UP001597195"/>
    </source>
</evidence>
<reference evidence="3" key="1">
    <citation type="journal article" date="2019" name="Int. J. Syst. Evol. Microbiol.">
        <title>The Global Catalogue of Microorganisms (GCM) 10K type strain sequencing project: providing services to taxonomists for standard genome sequencing and annotation.</title>
        <authorList>
            <consortium name="The Broad Institute Genomics Platform"/>
            <consortium name="The Broad Institute Genome Sequencing Center for Infectious Disease"/>
            <person name="Wu L."/>
            <person name="Ma J."/>
        </authorList>
    </citation>
    <scope>NUCLEOTIDE SEQUENCE [LARGE SCALE GENOMIC DNA]</scope>
    <source>
        <strain evidence="3">CCM 8906</strain>
    </source>
</reference>
<dbReference type="InterPro" id="IPR032675">
    <property type="entry name" value="LRR_dom_sf"/>
</dbReference>
<keyword evidence="3" id="KW-1185">Reference proteome</keyword>
<feature type="domain" description="DUF5776" evidence="1">
    <location>
        <begin position="469"/>
        <end position="535"/>
    </location>
</feature>
<dbReference type="SUPFAM" id="SSF52047">
    <property type="entry name" value="RNI-like"/>
    <property type="match status" value="1"/>
</dbReference>
<organism evidence="2 3">
    <name type="scientific">Levilactobacillus fuyuanensis</name>
    <dbReference type="NCBI Taxonomy" id="2486022"/>
    <lineage>
        <taxon>Bacteria</taxon>
        <taxon>Bacillati</taxon>
        <taxon>Bacillota</taxon>
        <taxon>Bacilli</taxon>
        <taxon>Lactobacillales</taxon>
        <taxon>Lactobacillaceae</taxon>
        <taxon>Levilactobacillus</taxon>
    </lineage>
</organism>
<evidence type="ECO:0000313" key="2">
    <source>
        <dbReference type="EMBL" id="MFD1549793.1"/>
    </source>
</evidence>
<protein>
    <submittedName>
        <fullName evidence="2">DUF5776 domain-containing protein</fullName>
    </submittedName>
</protein>
<dbReference type="Gene3D" id="3.80.10.10">
    <property type="entry name" value="Ribonuclease Inhibitor"/>
    <property type="match status" value="1"/>
</dbReference>